<name>A0A1U7CKQ9_9BACT</name>
<reference evidence="3" key="1">
    <citation type="submission" date="2016-12" db="EMBL/GenBank/DDBJ databases">
        <title>Comparative genomics of four Isosphaeraceae planctomycetes: a common pool of plasmids and glycoside hydrolase genes.</title>
        <authorList>
            <person name="Ivanova A."/>
        </authorList>
    </citation>
    <scope>NUCLEOTIDE SEQUENCE [LARGE SCALE GENOMIC DNA]</scope>
    <source>
        <strain evidence="3">PX4</strain>
    </source>
</reference>
<evidence type="ECO:0000256" key="1">
    <source>
        <dbReference type="SAM" id="Coils"/>
    </source>
</evidence>
<evidence type="ECO:0000313" key="2">
    <source>
        <dbReference type="EMBL" id="APW59524.1"/>
    </source>
</evidence>
<dbReference type="STRING" id="1387353.BSF38_00948"/>
<keyword evidence="1" id="KW-0175">Coiled coil</keyword>
<accession>A0A1U7CKQ9</accession>
<sequence>MDEEELHEVEVVIEPRFERLEELGVSLEEFEEAISKALDEYHDLIESQGDPDETPSIDQLRVQIGDRDFLLGEIAEIQITGDLD</sequence>
<dbReference type="EMBL" id="CP019082">
    <property type="protein sequence ID" value="APW59524.1"/>
    <property type="molecule type" value="Genomic_DNA"/>
</dbReference>
<dbReference type="KEGG" id="pbor:BSF38_00948"/>
<protein>
    <submittedName>
        <fullName evidence="2">Uncharacterized protein</fullName>
    </submittedName>
</protein>
<gene>
    <name evidence="2" type="ORF">BSF38_00948</name>
</gene>
<proteinExistence type="predicted"/>
<keyword evidence="3" id="KW-1185">Reference proteome</keyword>
<dbReference type="Proteomes" id="UP000186309">
    <property type="component" value="Chromosome"/>
</dbReference>
<organism evidence="2 3">
    <name type="scientific">Paludisphaera borealis</name>
    <dbReference type="NCBI Taxonomy" id="1387353"/>
    <lineage>
        <taxon>Bacteria</taxon>
        <taxon>Pseudomonadati</taxon>
        <taxon>Planctomycetota</taxon>
        <taxon>Planctomycetia</taxon>
        <taxon>Isosphaerales</taxon>
        <taxon>Isosphaeraceae</taxon>
        <taxon>Paludisphaera</taxon>
    </lineage>
</organism>
<dbReference type="RefSeq" id="WP_076343693.1">
    <property type="nucleotide sequence ID" value="NZ_CP019082.1"/>
</dbReference>
<dbReference type="AlphaFoldDB" id="A0A1U7CKQ9"/>
<feature type="coiled-coil region" evidence="1">
    <location>
        <begin position="20"/>
        <end position="47"/>
    </location>
</feature>
<evidence type="ECO:0000313" key="3">
    <source>
        <dbReference type="Proteomes" id="UP000186309"/>
    </source>
</evidence>